<dbReference type="Proteomes" id="UP000219869">
    <property type="component" value="Unassembled WGS sequence"/>
</dbReference>
<evidence type="ECO:0000313" key="16">
    <source>
        <dbReference type="Proteomes" id="UP000220210"/>
    </source>
</evidence>
<dbReference type="Proteomes" id="UP000220210">
    <property type="component" value="Unassembled WGS sequence"/>
</dbReference>
<dbReference type="EMBL" id="MUAU01000085">
    <property type="protein sequence ID" value="OOR73137.1"/>
    <property type="molecule type" value="Genomic_DNA"/>
</dbReference>
<dbReference type="Proteomes" id="UP000225135">
    <property type="component" value="Unassembled WGS sequence"/>
</dbReference>
<dbReference type="Proteomes" id="UP000224413">
    <property type="component" value="Unassembled WGS sequence"/>
</dbReference>
<sequence length="74" mass="8666">MGYRCYRMVYHLENGETIKDVKEFCYRDQGKVLERVANRVMDNREVTAIDKQGTIISIACEDIVKVELDYITES</sequence>
<evidence type="ECO:0000313" key="8">
    <source>
        <dbReference type="EMBL" id="PFV04716.1"/>
    </source>
</evidence>
<reference evidence="15 18" key="4">
    <citation type="submission" date="2017-09" db="EMBL/GenBank/DDBJ databases">
        <title>Large-scale bioinformatics analysis of Bacillus genomes uncovers conserved roles of natural products in bacterial physiology.</title>
        <authorList>
            <consortium name="Agbiome Team Llc"/>
            <person name="Bleich R.M."/>
            <person name="Grubbs K.J."/>
            <person name="Santa Maria K.C."/>
            <person name="Allen S.E."/>
            <person name="Farag S."/>
            <person name="Shank E.A."/>
            <person name="Bowers A."/>
        </authorList>
    </citation>
    <scope>NUCLEOTIDE SEQUENCE [LARGE SCALE GENOMIC DNA]</scope>
    <source>
        <strain evidence="11 21">AFS029792</strain>
        <strain evidence="10 19">AFS041711</strain>
        <strain evidence="9 18">AFS049141</strain>
        <strain evidence="8 22">AFS060282</strain>
        <strain evidence="7 20">AFS083741</strain>
        <strain evidence="3 15">AFS092789</strain>
    </source>
</reference>
<reference evidence="1 12" key="1">
    <citation type="submission" date="2015-02" db="EMBL/GenBank/DDBJ databases">
        <title>Evolution of B. cereus sensu lato: Distribution, horizontal transfer and duplication of chromosomal virulence genes.</title>
        <authorList>
            <person name="Boehm M.-E."/>
            <person name="Huptas C."/>
            <person name="Krey V.M."/>
            <person name="Scherer S."/>
        </authorList>
    </citation>
    <scope>NUCLEOTIDE SEQUENCE [LARGE SCALE GENOMIC DNA]</scope>
    <source>
        <strain evidence="1 12">#17</strain>
    </source>
</reference>
<evidence type="ECO:0000313" key="10">
    <source>
        <dbReference type="EMBL" id="PGS63437.1"/>
    </source>
</evidence>
<accession>A0A068NBG3</accession>
<dbReference type="KEGG" id="bcef:BcrFT9_03319"/>
<evidence type="ECO:0000313" key="7">
    <source>
        <dbReference type="EMBL" id="PFK14337.1"/>
    </source>
</evidence>
<evidence type="ECO:0000313" key="2">
    <source>
        <dbReference type="EMBL" id="OOR73137.1"/>
    </source>
</evidence>
<dbReference type="EMBL" id="NUAN01000023">
    <property type="protein sequence ID" value="PEO02043.1"/>
    <property type="molecule type" value="Genomic_DNA"/>
</dbReference>
<protein>
    <submittedName>
        <fullName evidence="5">DUF3929 domain-containing protein</fullName>
    </submittedName>
</protein>
<evidence type="ECO:0000313" key="13">
    <source>
        <dbReference type="Proteomes" id="UP000190641"/>
    </source>
</evidence>
<evidence type="ECO:0000313" key="4">
    <source>
        <dbReference type="EMBL" id="PEO02043.1"/>
    </source>
</evidence>
<dbReference type="Proteomes" id="UP000224203">
    <property type="component" value="Unassembled WGS sequence"/>
</dbReference>
<comment type="caution">
    <text evidence="5">The sequence shown here is derived from an EMBL/GenBank/DDBJ whole genome shotgun (WGS) entry which is preliminary data.</text>
</comment>
<dbReference type="EMBL" id="NVDQ01000031">
    <property type="protein sequence ID" value="PFV04716.1"/>
    <property type="molecule type" value="Genomic_DNA"/>
</dbReference>
<dbReference type="Proteomes" id="UP000223834">
    <property type="component" value="Unassembled WGS sequence"/>
</dbReference>
<evidence type="ECO:0000313" key="17">
    <source>
        <dbReference type="Proteomes" id="UP000220691"/>
    </source>
</evidence>
<evidence type="ECO:0000313" key="20">
    <source>
        <dbReference type="Proteomes" id="UP000224413"/>
    </source>
</evidence>
<dbReference type="OMA" id="IACNDIV"/>
<evidence type="ECO:0000313" key="12">
    <source>
        <dbReference type="Proteomes" id="UP000036243"/>
    </source>
</evidence>
<evidence type="ECO:0000313" key="3">
    <source>
        <dbReference type="EMBL" id="PDZ99902.1"/>
    </source>
</evidence>
<evidence type="ECO:0000313" key="1">
    <source>
        <dbReference type="EMBL" id="KMP14136.1"/>
    </source>
</evidence>
<evidence type="ECO:0000313" key="9">
    <source>
        <dbReference type="EMBL" id="PGO80966.1"/>
    </source>
</evidence>
<dbReference type="Proteomes" id="UP000220691">
    <property type="component" value="Unassembled WGS sequence"/>
</dbReference>
<dbReference type="InterPro" id="IPR025171">
    <property type="entry name" value="DUF3929"/>
</dbReference>
<name>A0A068NBG3_BACCE</name>
<evidence type="ECO:0000313" key="22">
    <source>
        <dbReference type="Proteomes" id="UP000226257"/>
    </source>
</evidence>
<evidence type="ECO:0000313" key="11">
    <source>
        <dbReference type="EMBL" id="PHG81581.1"/>
    </source>
</evidence>
<dbReference type="Proteomes" id="UP000219922">
    <property type="component" value="Unassembled WGS sequence"/>
</dbReference>
<dbReference type="Proteomes" id="UP000190641">
    <property type="component" value="Unassembled WGS sequence"/>
</dbReference>
<evidence type="ECO:0000313" key="14">
    <source>
        <dbReference type="Proteomes" id="UP000219869"/>
    </source>
</evidence>
<dbReference type="Pfam" id="PF13066">
    <property type="entry name" value="DUF3929"/>
    <property type="match status" value="1"/>
</dbReference>
<evidence type="ECO:0000313" key="21">
    <source>
        <dbReference type="Proteomes" id="UP000225135"/>
    </source>
</evidence>
<evidence type="ECO:0000313" key="6">
    <source>
        <dbReference type="EMBL" id="PFF48024.1"/>
    </source>
</evidence>
<gene>
    <name evidence="2" type="ORF">BLX06_20950</name>
    <name evidence="6" type="ORF">CN357_17160</name>
    <name evidence="5" type="ORF">CN475_24270</name>
    <name evidence="4" type="ORF">CN553_02590</name>
    <name evidence="9" type="ORF">CN980_01840</name>
    <name evidence="10" type="ORF">COC69_31610</name>
    <name evidence="11" type="ORF">COI69_16040</name>
    <name evidence="7" type="ORF">COI98_20490</name>
    <name evidence="8" type="ORF">COK98_21615</name>
    <name evidence="3" type="ORF">CON36_06940</name>
    <name evidence="1" type="ORF">TQ94_23120</name>
</gene>
<dbReference type="EMBL" id="NUUR01000045">
    <property type="protein sequence ID" value="PHG81581.1"/>
    <property type="molecule type" value="Genomic_DNA"/>
</dbReference>
<dbReference type="EMBL" id="NUIQ01000024">
    <property type="protein sequence ID" value="PGO80966.1"/>
    <property type="molecule type" value="Genomic_DNA"/>
</dbReference>
<dbReference type="EMBL" id="NVMX01000007">
    <property type="protein sequence ID" value="PDZ99902.1"/>
    <property type="molecule type" value="Genomic_DNA"/>
</dbReference>
<dbReference type="EMBL" id="JYFW01000039">
    <property type="protein sequence ID" value="KMP14136.1"/>
    <property type="molecule type" value="Genomic_DNA"/>
</dbReference>
<dbReference type="EMBL" id="NTXW01000046">
    <property type="protein sequence ID" value="PEQ83008.1"/>
    <property type="molecule type" value="Genomic_DNA"/>
</dbReference>
<dbReference type="EMBL" id="NUWJ01000185">
    <property type="protein sequence ID" value="PFK14337.1"/>
    <property type="molecule type" value="Genomic_DNA"/>
</dbReference>
<reference evidence="2 13" key="2">
    <citation type="submission" date="2017-01" db="EMBL/GenBank/DDBJ databases">
        <title>Bacillus cereus isolates.</title>
        <authorList>
            <person name="Beno S.M."/>
        </authorList>
    </citation>
    <scope>NUCLEOTIDE SEQUENCE [LARGE SCALE GENOMIC DNA]</scope>
    <source>
        <strain evidence="2 13">FSL K6-1030</strain>
    </source>
</reference>
<dbReference type="EMBL" id="NTSO01000010">
    <property type="protein sequence ID" value="PFF48024.1"/>
    <property type="molecule type" value="Genomic_DNA"/>
</dbReference>
<dbReference type="EMBL" id="NULI01000300">
    <property type="protein sequence ID" value="PGS63437.1"/>
    <property type="molecule type" value="Genomic_DNA"/>
</dbReference>
<evidence type="ECO:0000313" key="5">
    <source>
        <dbReference type="EMBL" id="PEQ83008.1"/>
    </source>
</evidence>
<evidence type="ECO:0000313" key="18">
    <source>
        <dbReference type="Proteomes" id="UP000223834"/>
    </source>
</evidence>
<dbReference type="Proteomes" id="UP000036243">
    <property type="component" value="Unassembled WGS sequence"/>
</dbReference>
<organism evidence="5 14">
    <name type="scientific">Bacillus cereus</name>
    <dbReference type="NCBI Taxonomy" id="1396"/>
    <lineage>
        <taxon>Bacteria</taxon>
        <taxon>Bacillati</taxon>
        <taxon>Bacillota</taxon>
        <taxon>Bacilli</taxon>
        <taxon>Bacillales</taxon>
        <taxon>Bacillaceae</taxon>
        <taxon>Bacillus</taxon>
        <taxon>Bacillus cereus group</taxon>
    </lineage>
</organism>
<reference evidence="14 16" key="3">
    <citation type="submission" date="2017-09" db="EMBL/GenBank/DDBJ databases">
        <title>Large-scale bioinformatics analysis of Bacillus genomes uncovers conserved roles of natural products in bacterial physiology.</title>
        <authorList>
            <consortium name="Agbiome Team Llc"/>
            <person name="Bleich R.M."/>
            <person name="Kirk G.J."/>
            <person name="Santa Maria K.C."/>
            <person name="Allen S.E."/>
            <person name="Farag S."/>
            <person name="Shank E.A."/>
            <person name="Bowers A."/>
        </authorList>
    </citation>
    <scope>NUCLEOTIDE SEQUENCE [LARGE SCALE GENOMIC DNA]</scope>
    <source>
        <strain evidence="5 14">AFS006334</strain>
        <strain evidence="6 16">AFS020204</strain>
        <strain evidence="4 17">AFS027647</strain>
    </source>
</reference>
<evidence type="ECO:0000313" key="15">
    <source>
        <dbReference type="Proteomes" id="UP000219922"/>
    </source>
</evidence>
<dbReference type="AlphaFoldDB" id="A0A068NBG3"/>
<dbReference type="Proteomes" id="UP000226257">
    <property type="component" value="Unassembled WGS sequence"/>
</dbReference>
<proteinExistence type="predicted"/>
<evidence type="ECO:0000313" key="19">
    <source>
        <dbReference type="Proteomes" id="UP000224203"/>
    </source>
</evidence>